<dbReference type="KEGG" id="chu:CHU_1478"/>
<sequence>MDRLGTIYFQALDNTDVFLAEDVFMDGYDGNDRITTHIPEPFNIEQYSIYNGKVPAMTPVTVDGDTSVIYGWFKGDHYPYQYTLRIYVEYETDEES</sequence>
<accession>A0A6N4SR38</accession>
<dbReference type="RefSeq" id="WP_011584864.1">
    <property type="nucleotide sequence ID" value="NC_008255.1"/>
</dbReference>
<organism evidence="1 2">
    <name type="scientific">Cytophaga hutchinsonii (strain ATCC 33406 / DSM 1761 / CIP 103989 / NBRC 15051 / NCIMB 9469 / D465)</name>
    <dbReference type="NCBI Taxonomy" id="269798"/>
    <lineage>
        <taxon>Bacteria</taxon>
        <taxon>Pseudomonadati</taxon>
        <taxon>Bacteroidota</taxon>
        <taxon>Cytophagia</taxon>
        <taxon>Cytophagales</taxon>
        <taxon>Cytophagaceae</taxon>
        <taxon>Cytophaga</taxon>
    </lineage>
</organism>
<dbReference type="Proteomes" id="UP000001822">
    <property type="component" value="Chromosome"/>
</dbReference>
<name>A0A6N4SR38_CYTH3</name>
<evidence type="ECO:0000313" key="2">
    <source>
        <dbReference type="Proteomes" id="UP000001822"/>
    </source>
</evidence>
<evidence type="ECO:0000313" key="1">
    <source>
        <dbReference type="EMBL" id="ABG58749.1"/>
    </source>
</evidence>
<protein>
    <submittedName>
        <fullName evidence="1">Uncharacterized protein</fullName>
    </submittedName>
</protein>
<keyword evidence="2" id="KW-1185">Reference proteome</keyword>
<dbReference type="AlphaFoldDB" id="A0A6N4SR38"/>
<dbReference type="EMBL" id="CP000383">
    <property type="protein sequence ID" value="ABG58749.1"/>
    <property type="molecule type" value="Genomic_DNA"/>
</dbReference>
<reference evidence="1 2" key="1">
    <citation type="journal article" date="2007" name="Appl. Environ. Microbiol.">
        <title>Genome sequence of the cellulolytic gliding bacterium Cytophaga hutchinsonii.</title>
        <authorList>
            <person name="Xie G."/>
            <person name="Bruce D.C."/>
            <person name="Challacombe J.F."/>
            <person name="Chertkov O."/>
            <person name="Detter J.C."/>
            <person name="Gilna P."/>
            <person name="Han C.S."/>
            <person name="Lucas S."/>
            <person name="Misra M."/>
            <person name="Myers G.L."/>
            <person name="Richardson P."/>
            <person name="Tapia R."/>
            <person name="Thayer N."/>
            <person name="Thompson L.S."/>
            <person name="Brettin T.S."/>
            <person name="Henrissat B."/>
            <person name="Wilson D.B."/>
            <person name="McBride M.J."/>
        </authorList>
    </citation>
    <scope>NUCLEOTIDE SEQUENCE [LARGE SCALE GENOMIC DNA]</scope>
    <source>
        <strain evidence="2">ATCC 33406 / DSM 1761 / CIP 103989 / NBRC 15051 / NCIMB 9469 / D465</strain>
    </source>
</reference>
<dbReference type="OrthoDB" id="10014543at2"/>
<proteinExistence type="predicted"/>
<gene>
    <name evidence="1" type="ordered locus">CHU_1478</name>
</gene>